<feature type="domain" description="Endonuclease/exonuclease/phosphatase" evidence="2">
    <location>
        <begin position="234"/>
        <end position="343"/>
    </location>
</feature>
<keyword evidence="3" id="KW-0695">RNA-directed DNA polymerase</keyword>
<keyword evidence="3" id="KW-0548">Nucleotidyltransferase</keyword>
<dbReference type="InterPro" id="IPR005135">
    <property type="entry name" value="Endo/exonuclease/phosphatase"/>
</dbReference>
<dbReference type="PANTHER" id="PTHR33710">
    <property type="entry name" value="BNAC02G09200D PROTEIN"/>
    <property type="match status" value="1"/>
</dbReference>
<evidence type="ECO:0000259" key="2">
    <source>
        <dbReference type="Pfam" id="PF03372"/>
    </source>
</evidence>
<feature type="compositionally biased region" description="Basic and acidic residues" evidence="1">
    <location>
        <begin position="179"/>
        <end position="188"/>
    </location>
</feature>
<evidence type="ECO:0000256" key="1">
    <source>
        <dbReference type="SAM" id="MobiDB-lite"/>
    </source>
</evidence>
<feature type="compositionally biased region" description="Polar residues" evidence="1">
    <location>
        <begin position="12"/>
        <end position="29"/>
    </location>
</feature>
<comment type="caution">
    <text evidence="3">The sequence shown here is derived from an EMBL/GenBank/DDBJ whole genome shotgun (WGS) entry which is preliminary data.</text>
</comment>
<dbReference type="Gene3D" id="3.60.10.10">
    <property type="entry name" value="Endonuclease/exonuclease/phosphatase"/>
    <property type="match status" value="1"/>
</dbReference>
<dbReference type="SUPFAM" id="SSF56219">
    <property type="entry name" value="DNase I-like"/>
    <property type="match status" value="1"/>
</dbReference>
<sequence length="593" mass="67770">MEEPRLAATAPIPSQTPAEAALQGQQQTGVPVPAETAARTATGQKRSYARTVQQPSAAHFQHDPLRAAKKTFLDGEMQQIGTDCNYKGEPGRERLLLLTCCFKHAIHDNDAANGVYLPHMDVPITVPHAEPSDRHVEEASPDDFNYEDPLISKLLDKDWDAEKIRQNASHFIDIEAEEEMHKESDRDTPSMVPNSLSDETPSKIIQDHSQFLHVKVNSGTLPTDIFCTFIYAKCYRNPRRNLWEELVKLSNQDVPWIVEGDFNVILHLNENQGGDIQRMGPMEDFYDMMTDTGLIDAGFEGEPFTWTNKRVWRRLDRVLYSKEWAEIFNITRVAHLPRRLSDHHPFALKRLKQKTRSRHHFDSKICGCTTPPSFKRLNNLGSFLLRDMGPSEVNLIALNKSNAVMVHALTMEAEYWRQKSNCKWLEAGERNTKYFHSLVKKKRIKSTIYRIMEGNQEITLPDRIRDSAASYFENLLAGQGTQTSTTDFPFQFSKISEAIENNLCSIPLEEDIKETVFSIDKDSVAGLDGFSSPFYQACWDFIARDIYDAVRDFFSDTPMPRSFTTTTIMLIPKVDSPQTWNDFRPISLRNVSN</sequence>
<accession>A0AAW2JBH4</accession>
<feature type="region of interest" description="Disordered" evidence="1">
    <location>
        <begin position="1"/>
        <end position="47"/>
    </location>
</feature>
<dbReference type="PANTHER" id="PTHR33710:SF77">
    <property type="entry name" value="DNASE I-LIKE SUPERFAMILY PROTEIN"/>
    <property type="match status" value="1"/>
</dbReference>
<dbReference type="GO" id="GO:0003964">
    <property type="term" value="F:RNA-directed DNA polymerase activity"/>
    <property type="evidence" value="ECO:0007669"/>
    <property type="project" value="UniProtKB-KW"/>
</dbReference>
<name>A0AAW2JBH4_SESRA</name>
<organism evidence="3">
    <name type="scientific">Sesamum radiatum</name>
    <name type="common">Black benniseed</name>
    <dbReference type="NCBI Taxonomy" id="300843"/>
    <lineage>
        <taxon>Eukaryota</taxon>
        <taxon>Viridiplantae</taxon>
        <taxon>Streptophyta</taxon>
        <taxon>Embryophyta</taxon>
        <taxon>Tracheophyta</taxon>
        <taxon>Spermatophyta</taxon>
        <taxon>Magnoliopsida</taxon>
        <taxon>eudicotyledons</taxon>
        <taxon>Gunneridae</taxon>
        <taxon>Pentapetalae</taxon>
        <taxon>asterids</taxon>
        <taxon>lamiids</taxon>
        <taxon>Lamiales</taxon>
        <taxon>Pedaliaceae</taxon>
        <taxon>Sesamum</taxon>
    </lineage>
</organism>
<keyword evidence="3" id="KW-0808">Transferase</keyword>
<evidence type="ECO:0000313" key="3">
    <source>
        <dbReference type="EMBL" id="KAL0291296.1"/>
    </source>
</evidence>
<dbReference type="InterPro" id="IPR036691">
    <property type="entry name" value="Endo/exonu/phosph_ase_sf"/>
</dbReference>
<proteinExistence type="predicted"/>
<dbReference type="Pfam" id="PF03372">
    <property type="entry name" value="Exo_endo_phos"/>
    <property type="match status" value="1"/>
</dbReference>
<reference evidence="3" key="2">
    <citation type="journal article" date="2024" name="Plant">
        <title>Genomic evolution and insights into agronomic trait innovations of Sesamum species.</title>
        <authorList>
            <person name="Miao H."/>
            <person name="Wang L."/>
            <person name="Qu L."/>
            <person name="Liu H."/>
            <person name="Sun Y."/>
            <person name="Le M."/>
            <person name="Wang Q."/>
            <person name="Wei S."/>
            <person name="Zheng Y."/>
            <person name="Lin W."/>
            <person name="Duan Y."/>
            <person name="Cao H."/>
            <person name="Xiong S."/>
            <person name="Wang X."/>
            <person name="Wei L."/>
            <person name="Li C."/>
            <person name="Ma Q."/>
            <person name="Ju M."/>
            <person name="Zhao R."/>
            <person name="Li G."/>
            <person name="Mu C."/>
            <person name="Tian Q."/>
            <person name="Mei H."/>
            <person name="Zhang T."/>
            <person name="Gao T."/>
            <person name="Zhang H."/>
        </authorList>
    </citation>
    <scope>NUCLEOTIDE SEQUENCE</scope>
    <source>
        <strain evidence="3">G02</strain>
    </source>
</reference>
<protein>
    <submittedName>
        <fullName evidence="3">LINE-1 reverse transcriptase</fullName>
    </submittedName>
</protein>
<dbReference type="AlphaFoldDB" id="A0AAW2JBH4"/>
<dbReference type="EMBL" id="JACGWJ010000548">
    <property type="protein sequence ID" value="KAL0291296.1"/>
    <property type="molecule type" value="Genomic_DNA"/>
</dbReference>
<gene>
    <name evidence="3" type="ORF">Sradi_7029700</name>
</gene>
<reference evidence="3" key="1">
    <citation type="submission" date="2020-06" db="EMBL/GenBank/DDBJ databases">
        <authorList>
            <person name="Li T."/>
            <person name="Hu X."/>
            <person name="Zhang T."/>
            <person name="Song X."/>
            <person name="Zhang H."/>
            <person name="Dai N."/>
            <person name="Sheng W."/>
            <person name="Hou X."/>
            <person name="Wei L."/>
        </authorList>
    </citation>
    <scope>NUCLEOTIDE SEQUENCE</scope>
    <source>
        <strain evidence="3">G02</strain>
        <tissue evidence="3">Leaf</tissue>
    </source>
</reference>
<feature type="region of interest" description="Disordered" evidence="1">
    <location>
        <begin position="172"/>
        <end position="199"/>
    </location>
</feature>